<name>A0AA49A8T8_9BURK</name>
<protein>
    <submittedName>
        <fullName evidence="2">Uncharacterized protein</fullName>
    </submittedName>
</protein>
<dbReference type="Proteomes" id="UP000662888">
    <property type="component" value="Chromosome"/>
</dbReference>
<evidence type="ECO:0000313" key="3">
    <source>
        <dbReference type="Proteomes" id="UP000662888"/>
    </source>
</evidence>
<reference evidence="2 3" key="1">
    <citation type="submission" date="2020-11" db="EMBL/GenBank/DDBJ databases">
        <authorList>
            <person name="Sun Q."/>
        </authorList>
    </citation>
    <scope>NUCLEOTIDE SEQUENCE [LARGE SCALE GENOMIC DNA]</scope>
    <source>
        <strain evidence="2 3">P8398</strain>
    </source>
</reference>
<keyword evidence="3" id="KW-1185">Reference proteome</keyword>
<dbReference type="EMBL" id="CP065053">
    <property type="protein sequence ID" value="QPI50506.1"/>
    <property type="molecule type" value="Genomic_DNA"/>
</dbReference>
<dbReference type="RefSeq" id="WP_206090061.1">
    <property type="nucleotide sequence ID" value="NZ_CP065053.1"/>
</dbReference>
<gene>
    <name evidence="2" type="ORF">IV454_02475</name>
</gene>
<evidence type="ECO:0000256" key="1">
    <source>
        <dbReference type="SAM" id="MobiDB-lite"/>
    </source>
</evidence>
<evidence type="ECO:0000313" key="2">
    <source>
        <dbReference type="EMBL" id="QPI50506.1"/>
    </source>
</evidence>
<sequence length="79" mass="8432">MTALKKTPPGQNSAYKLAAAVRRARVASMATPVVGELKPSQGRIRVTLAGKPISRDRRSAAFGPSSIDIPEFSSVRKPK</sequence>
<feature type="region of interest" description="Disordered" evidence="1">
    <location>
        <begin position="55"/>
        <end position="79"/>
    </location>
</feature>
<proteinExistence type="predicted"/>
<organism evidence="2 3">
    <name type="scientific">Massilia antarctica</name>
    <dbReference type="NCBI Taxonomy" id="2765360"/>
    <lineage>
        <taxon>Bacteria</taxon>
        <taxon>Pseudomonadati</taxon>
        <taxon>Pseudomonadota</taxon>
        <taxon>Betaproteobacteria</taxon>
        <taxon>Burkholderiales</taxon>
        <taxon>Oxalobacteraceae</taxon>
        <taxon>Telluria group</taxon>
        <taxon>Massilia</taxon>
    </lineage>
</organism>
<accession>A0AA49A8T8</accession>